<proteinExistence type="predicted"/>
<evidence type="ECO:0000313" key="6">
    <source>
        <dbReference type="Proteomes" id="UP001379533"/>
    </source>
</evidence>
<dbReference type="Pfam" id="PF00196">
    <property type="entry name" value="GerE"/>
    <property type="match status" value="1"/>
</dbReference>
<accession>A0ABZ2K0H0</accession>
<dbReference type="EMBL" id="CP089982">
    <property type="protein sequence ID" value="WXA91564.1"/>
    <property type="molecule type" value="Genomic_DNA"/>
</dbReference>
<dbReference type="InterPro" id="IPR000792">
    <property type="entry name" value="Tscrpt_reg_LuxR_C"/>
</dbReference>
<evidence type="ECO:0000313" key="5">
    <source>
        <dbReference type="EMBL" id="WXA91564.1"/>
    </source>
</evidence>
<protein>
    <submittedName>
        <fullName evidence="5">LuxR C-terminal-related transcriptional regulator</fullName>
    </submittedName>
</protein>
<dbReference type="SMART" id="SM00421">
    <property type="entry name" value="HTH_LUXR"/>
    <property type="match status" value="1"/>
</dbReference>
<sequence>MGPEAKKLLDVVEAAYRLEVTDREWLEGLASACLPVLDEGFGISVFEFHYKMGAPPTILQAMRAGMPEELEKMYPVMLSRMDPELRQRPFLLGPCTTGSHMMGLRSGFKNNELMQRGLQKFGIYDTIWITAAEPSGWGCGLHAGRPRISWPSRSTIERWTRVAAHLSAAARLRRRWAAKAPASQKLDTAEAVFSPQGHVHHAQGAASSAQSIEQLRRSVLDVETARRSRHEGDAAMGLRTWKGLVEGRWSLLDHFENDGTRYIVAKENAPSPPEIGALTLRERQILGYAALGHENKVIAYDLGIAHATVKVLMARAASKLRVRSRAEVISTYREMCSDQAPSSAKPE</sequence>
<evidence type="ECO:0000259" key="4">
    <source>
        <dbReference type="PROSITE" id="PS50043"/>
    </source>
</evidence>
<dbReference type="CDD" id="cd06170">
    <property type="entry name" value="LuxR_C_like"/>
    <property type="match status" value="1"/>
</dbReference>
<gene>
    <name evidence="5" type="ORF">LZC95_34535</name>
</gene>
<organism evidence="5 6">
    <name type="scientific">Pendulispora brunnea</name>
    <dbReference type="NCBI Taxonomy" id="2905690"/>
    <lineage>
        <taxon>Bacteria</taxon>
        <taxon>Pseudomonadati</taxon>
        <taxon>Myxococcota</taxon>
        <taxon>Myxococcia</taxon>
        <taxon>Myxococcales</taxon>
        <taxon>Sorangiineae</taxon>
        <taxon>Pendulisporaceae</taxon>
        <taxon>Pendulispora</taxon>
    </lineage>
</organism>
<feature type="domain" description="HTH luxR-type" evidence="4">
    <location>
        <begin position="271"/>
        <end position="336"/>
    </location>
</feature>
<dbReference type="InterPro" id="IPR036388">
    <property type="entry name" value="WH-like_DNA-bd_sf"/>
</dbReference>
<keyword evidence="2" id="KW-0238">DNA-binding</keyword>
<dbReference type="PANTHER" id="PTHR44688:SF16">
    <property type="entry name" value="DNA-BINDING TRANSCRIPTIONAL ACTIVATOR DEVR_DOSR"/>
    <property type="match status" value="1"/>
</dbReference>
<dbReference type="RefSeq" id="WP_394842184.1">
    <property type="nucleotide sequence ID" value="NZ_CP089982.1"/>
</dbReference>
<keyword evidence="1" id="KW-0805">Transcription regulation</keyword>
<dbReference type="Proteomes" id="UP001379533">
    <property type="component" value="Chromosome"/>
</dbReference>
<evidence type="ECO:0000256" key="2">
    <source>
        <dbReference type="ARBA" id="ARBA00023125"/>
    </source>
</evidence>
<reference evidence="5 6" key="1">
    <citation type="submission" date="2021-12" db="EMBL/GenBank/DDBJ databases">
        <title>Discovery of the Pendulisporaceae a myxobacterial family with distinct sporulation behavior and unique specialized metabolism.</title>
        <authorList>
            <person name="Garcia R."/>
            <person name="Popoff A."/>
            <person name="Bader C.D."/>
            <person name="Loehr J."/>
            <person name="Walesch S."/>
            <person name="Walt C."/>
            <person name="Boldt J."/>
            <person name="Bunk B."/>
            <person name="Haeckl F.J.F.P.J."/>
            <person name="Gunesch A.P."/>
            <person name="Birkelbach J."/>
            <person name="Nuebel U."/>
            <person name="Pietschmann T."/>
            <person name="Bach T."/>
            <person name="Mueller R."/>
        </authorList>
    </citation>
    <scope>NUCLEOTIDE SEQUENCE [LARGE SCALE GENOMIC DNA]</scope>
    <source>
        <strain evidence="5 6">MSr12523</strain>
    </source>
</reference>
<keyword evidence="6" id="KW-1185">Reference proteome</keyword>
<keyword evidence="3" id="KW-0804">Transcription</keyword>
<dbReference type="Gene3D" id="1.10.10.10">
    <property type="entry name" value="Winged helix-like DNA-binding domain superfamily/Winged helix DNA-binding domain"/>
    <property type="match status" value="1"/>
</dbReference>
<dbReference type="PROSITE" id="PS50043">
    <property type="entry name" value="HTH_LUXR_2"/>
    <property type="match status" value="1"/>
</dbReference>
<dbReference type="InterPro" id="IPR016032">
    <property type="entry name" value="Sig_transdc_resp-reg_C-effctor"/>
</dbReference>
<dbReference type="PRINTS" id="PR00038">
    <property type="entry name" value="HTHLUXR"/>
</dbReference>
<dbReference type="PANTHER" id="PTHR44688">
    <property type="entry name" value="DNA-BINDING TRANSCRIPTIONAL ACTIVATOR DEVR_DOSR"/>
    <property type="match status" value="1"/>
</dbReference>
<dbReference type="PROSITE" id="PS00622">
    <property type="entry name" value="HTH_LUXR_1"/>
    <property type="match status" value="1"/>
</dbReference>
<evidence type="ECO:0000256" key="3">
    <source>
        <dbReference type="ARBA" id="ARBA00023163"/>
    </source>
</evidence>
<name>A0ABZ2K0H0_9BACT</name>
<evidence type="ECO:0000256" key="1">
    <source>
        <dbReference type="ARBA" id="ARBA00023015"/>
    </source>
</evidence>
<dbReference type="SUPFAM" id="SSF46894">
    <property type="entry name" value="C-terminal effector domain of the bipartite response regulators"/>
    <property type="match status" value="1"/>
</dbReference>